<sequence>MGHIRVTGLGKAYKQYPSRWSRLVEWLVPFSPIRHRQHWVLQDVTFQIAPGESVGIVGVNGAGKSTLLKMITGTTQPTRGTIELEGRVAALLELGMGFHADFTGRQNAVMAGQLLGMQVEEIEALMPEIERFAEIGDAIDHPVRTYSSGMQMRLAFSVATARRPDILIVDEALSVGDAYFQHKSFDRIRSFRKAGTTLLIVSHDRGAIQSICDSAILLENGHMAMHDTPESVMDYYNALLAEREGQTVRQEALAGGQVSTISGTGEARILTVRLLDQHERSIDAAEVGQPVVLEVNVEVCQDIERLVLGFMIKDRLGQAMYGINTHRQDQALTDLQAGERVTYRFAFVMGLGKGNYSVALSLSRLDSHLDRNFEWRDYGLVFHVINNRQEDFVGCSWLAAKTTVTRSSAPVTSGGTP</sequence>
<dbReference type="AlphaFoldDB" id="A0A5E7VEI8"/>
<dbReference type="EMBL" id="CABVJE010000026">
    <property type="protein sequence ID" value="VVQ21593.1"/>
    <property type="molecule type" value="Genomic_DNA"/>
</dbReference>
<organism evidence="6 7">
    <name type="scientific">Pseudomonas fluorescens</name>
    <dbReference type="NCBI Taxonomy" id="294"/>
    <lineage>
        <taxon>Bacteria</taxon>
        <taxon>Pseudomonadati</taxon>
        <taxon>Pseudomonadota</taxon>
        <taxon>Gammaproteobacteria</taxon>
        <taxon>Pseudomonadales</taxon>
        <taxon>Pseudomonadaceae</taxon>
        <taxon>Pseudomonas</taxon>
    </lineage>
</organism>
<dbReference type="PANTHER" id="PTHR46743:SF2">
    <property type="entry name" value="TEICHOIC ACIDS EXPORT ATP-BINDING PROTEIN TAGH"/>
    <property type="match status" value="1"/>
</dbReference>
<dbReference type="GO" id="GO:0140359">
    <property type="term" value="F:ABC-type transporter activity"/>
    <property type="evidence" value="ECO:0007669"/>
    <property type="project" value="InterPro"/>
</dbReference>
<dbReference type="SMART" id="SM00382">
    <property type="entry name" value="AAA"/>
    <property type="match status" value="1"/>
</dbReference>
<dbReference type="InterPro" id="IPR017871">
    <property type="entry name" value="ABC_transporter-like_CS"/>
</dbReference>
<evidence type="ECO:0000313" key="6">
    <source>
        <dbReference type="EMBL" id="VVQ21593.1"/>
    </source>
</evidence>
<protein>
    <submittedName>
        <fullName evidence="6">Vitamin B12 import ATP-binding protein BtuD</fullName>
        <ecNumber evidence="6">3.6.3.33</ecNumber>
    </submittedName>
</protein>
<dbReference type="CDD" id="cd10147">
    <property type="entry name" value="Wzt_C-like"/>
    <property type="match status" value="1"/>
</dbReference>
<accession>A0A5E7VEI8</accession>
<dbReference type="GO" id="GO:0005524">
    <property type="term" value="F:ATP binding"/>
    <property type="evidence" value="ECO:0007669"/>
    <property type="project" value="UniProtKB-KW"/>
</dbReference>
<feature type="domain" description="ABC transporter" evidence="5">
    <location>
        <begin position="4"/>
        <end position="245"/>
    </location>
</feature>
<evidence type="ECO:0000313" key="7">
    <source>
        <dbReference type="Proteomes" id="UP000327191"/>
    </source>
</evidence>
<dbReference type="Gene3D" id="2.70.50.60">
    <property type="entry name" value="abc- transporter (atp binding component) like domain"/>
    <property type="match status" value="1"/>
</dbReference>
<dbReference type="RefSeq" id="WP_095942494.1">
    <property type="nucleotide sequence ID" value="NZ_CABVJE010000026.1"/>
</dbReference>
<dbReference type="PROSITE" id="PS00211">
    <property type="entry name" value="ABC_TRANSPORTER_1"/>
    <property type="match status" value="1"/>
</dbReference>
<evidence type="ECO:0000259" key="5">
    <source>
        <dbReference type="PROSITE" id="PS50893"/>
    </source>
</evidence>
<dbReference type="GO" id="GO:0016887">
    <property type="term" value="F:ATP hydrolysis activity"/>
    <property type="evidence" value="ECO:0007669"/>
    <property type="project" value="InterPro"/>
</dbReference>
<reference evidence="6 7" key="1">
    <citation type="submission" date="2019-09" db="EMBL/GenBank/DDBJ databases">
        <authorList>
            <person name="Chandra G."/>
            <person name="Truman W A."/>
        </authorList>
    </citation>
    <scope>NUCLEOTIDE SEQUENCE [LARGE SCALE GENOMIC DNA]</scope>
    <source>
        <strain evidence="6">PS938</strain>
    </source>
</reference>
<dbReference type="PANTHER" id="PTHR46743">
    <property type="entry name" value="TEICHOIC ACIDS EXPORT ATP-BINDING PROTEIN TAGH"/>
    <property type="match status" value="1"/>
</dbReference>
<dbReference type="InterPro" id="IPR050683">
    <property type="entry name" value="Bact_Polysacc_Export_ATP-bd"/>
</dbReference>
<evidence type="ECO:0000256" key="4">
    <source>
        <dbReference type="ARBA" id="ARBA00022840"/>
    </source>
</evidence>
<dbReference type="Proteomes" id="UP000327191">
    <property type="component" value="Unassembled WGS sequence"/>
</dbReference>
<name>A0A5E7VEI8_PSEFL</name>
<evidence type="ECO:0000256" key="2">
    <source>
        <dbReference type="ARBA" id="ARBA00022448"/>
    </source>
</evidence>
<dbReference type="SUPFAM" id="SSF52540">
    <property type="entry name" value="P-loop containing nucleoside triphosphate hydrolases"/>
    <property type="match status" value="1"/>
</dbReference>
<keyword evidence="3" id="KW-0547">Nucleotide-binding</keyword>
<dbReference type="Pfam" id="PF00005">
    <property type="entry name" value="ABC_tran"/>
    <property type="match status" value="1"/>
</dbReference>
<proteinExistence type="inferred from homology"/>
<dbReference type="InterPro" id="IPR003439">
    <property type="entry name" value="ABC_transporter-like_ATP-bd"/>
</dbReference>
<dbReference type="CDD" id="cd03220">
    <property type="entry name" value="ABC_KpsT_Wzt"/>
    <property type="match status" value="1"/>
</dbReference>
<dbReference type="InterPro" id="IPR003593">
    <property type="entry name" value="AAA+_ATPase"/>
</dbReference>
<evidence type="ECO:0000256" key="3">
    <source>
        <dbReference type="ARBA" id="ARBA00022741"/>
    </source>
</evidence>
<dbReference type="EC" id="3.6.3.33" evidence="6"/>
<dbReference type="InterPro" id="IPR027417">
    <property type="entry name" value="P-loop_NTPase"/>
</dbReference>
<evidence type="ECO:0000256" key="1">
    <source>
        <dbReference type="ARBA" id="ARBA00005417"/>
    </source>
</evidence>
<gene>
    <name evidence="6" type="primary">btuD_11</name>
    <name evidence="6" type="ORF">PS938_05090</name>
</gene>
<keyword evidence="2" id="KW-0813">Transport</keyword>
<dbReference type="InterPro" id="IPR029439">
    <property type="entry name" value="Wzt_C"/>
</dbReference>
<keyword evidence="6" id="KW-0378">Hydrolase</keyword>
<dbReference type="Gene3D" id="3.40.50.300">
    <property type="entry name" value="P-loop containing nucleotide triphosphate hydrolases"/>
    <property type="match status" value="1"/>
</dbReference>
<comment type="similarity">
    <text evidence="1">Belongs to the ABC transporter superfamily.</text>
</comment>
<dbReference type="OrthoDB" id="9778870at2"/>
<keyword evidence="4 6" id="KW-0067">ATP-binding</keyword>
<dbReference type="GO" id="GO:0016020">
    <property type="term" value="C:membrane"/>
    <property type="evidence" value="ECO:0007669"/>
    <property type="project" value="InterPro"/>
</dbReference>
<dbReference type="InterPro" id="IPR015860">
    <property type="entry name" value="ABC_transpr_TagH-like"/>
</dbReference>
<dbReference type="PROSITE" id="PS50893">
    <property type="entry name" value="ABC_TRANSPORTER_2"/>
    <property type="match status" value="1"/>
</dbReference>
<dbReference type="Pfam" id="PF14524">
    <property type="entry name" value="Wzt_C"/>
    <property type="match status" value="1"/>
</dbReference>